<organism evidence="2 3">
    <name type="scientific">Chaetoceros tenuissimus</name>
    <dbReference type="NCBI Taxonomy" id="426638"/>
    <lineage>
        <taxon>Eukaryota</taxon>
        <taxon>Sar</taxon>
        <taxon>Stramenopiles</taxon>
        <taxon>Ochrophyta</taxon>
        <taxon>Bacillariophyta</taxon>
        <taxon>Coscinodiscophyceae</taxon>
        <taxon>Chaetocerotophycidae</taxon>
        <taxon>Chaetocerotales</taxon>
        <taxon>Chaetocerotaceae</taxon>
        <taxon>Chaetoceros</taxon>
    </lineage>
</organism>
<feature type="transmembrane region" description="Helical" evidence="1">
    <location>
        <begin position="179"/>
        <end position="196"/>
    </location>
</feature>
<evidence type="ECO:0000313" key="3">
    <source>
        <dbReference type="Proteomes" id="UP001054902"/>
    </source>
</evidence>
<dbReference type="Proteomes" id="UP001054902">
    <property type="component" value="Unassembled WGS sequence"/>
</dbReference>
<reference evidence="2 3" key="1">
    <citation type="journal article" date="2021" name="Sci. Rep.">
        <title>The genome of the diatom Chaetoceros tenuissimus carries an ancient integrated fragment of an extant virus.</title>
        <authorList>
            <person name="Hongo Y."/>
            <person name="Kimura K."/>
            <person name="Takaki Y."/>
            <person name="Yoshida Y."/>
            <person name="Baba S."/>
            <person name="Kobayashi G."/>
            <person name="Nagasaki K."/>
            <person name="Hano T."/>
            <person name="Tomaru Y."/>
        </authorList>
    </citation>
    <scope>NUCLEOTIDE SEQUENCE [LARGE SCALE GENOMIC DNA]</scope>
    <source>
        <strain evidence="2 3">NIES-3715</strain>
    </source>
</reference>
<keyword evidence="1" id="KW-1133">Transmembrane helix</keyword>
<sequence length="225" mass="26026">MEIVNKFFSRVQEFLQNLPQHFWRKILIFFILFLCLWNLSKVPYYIQFDKNGDSDYEKGGLTGSINLVYWVNGFQSSKLHSPACNFLLVHIAFGVTVLVMMAMSLVKTAWRRKYDPLKAEKELAWEYGLITLGAYGAGFAEYSGIIAKFLYKAEHGVFKAYTELDPLFGHSIYDKLPECVGMTFFFAWVGIVWFWWPINLLEPDLNVPTINNNERKPLSGQYGSV</sequence>
<feature type="transmembrane region" description="Helical" evidence="1">
    <location>
        <begin position="26"/>
        <end position="46"/>
    </location>
</feature>
<evidence type="ECO:0000256" key="1">
    <source>
        <dbReference type="SAM" id="Phobius"/>
    </source>
</evidence>
<protein>
    <submittedName>
        <fullName evidence="2">Uncharacterized protein</fullName>
    </submittedName>
</protein>
<keyword evidence="1" id="KW-0472">Membrane</keyword>
<gene>
    <name evidence="2" type="ORF">CTEN210_06352</name>
</gene>
<dbReference type="AlphaFoldDB" id="A0AAD3H4D1"/>
<name>A0AAD3H4D1_9STRA</name>
<keyword evidence="3" id="KW-1185">Reference proteome</keyword>
<dbReference type="EMBL" id="BLLK01000038">
    <property type="protein sequence ID" value="GFH49876.1"/>
    <property type="molecule type" value="Genomic_DNA"/>
</dbReference>
<feature type="transmembrane region" description="Helical" evidence="1">
    <location>
        <begin position="86"/>
        <end position="106"/>
    </location>
</feature>
<evidence type="ECO:0000313" key="2">
    <source>
        <dbReference type="EMBL" id="GFH49876.1"/>
    </source>
</evidence>
<proteinExistence type="predicted"/>
<keyword evidence="1" id="KW-0812">Transmembrane</keyword>
<comment type="caution">
    <text evidence="2">The sequence shown here is derived from an EMBL/GenBank/DDBJ whole genome shotgun (WGS) entry which is preliminary data.</text>
</comment>
<accession>A0AAD3H4D1</accession>